<dbReference type="OrthoDB" id="9813892at2"/>
<proteinExistence type="predicted"/>
<dbReference type="InterPro" id="IPR015943">
    <property type="entry name" value="WD40/YVTN_repeat-like_dom_sf"/>
</dbReference>
<dbReference type="HOGENOM" id="CLU_431276_0_0_6"/>
<dbReference type="CDD" id="cd15482">
    <property type="entry name" value="Sialidase_non-viral"/>
    <property type="match status" value="1"/>
</dbReference>
<keyword evidence="3" id="KW-1185">Reference proteome</keyword>
<reference evidence="2 3" key="1">
    <citation type="journal article" date="2012" name="J. Bacteriol.">
        <title>Genome sequence of an alkane-degrading bacterium, Alcanivorax pacificus type strain W11-5, isolated from deep sea sediment.</title>
        <authorList>
            <person name="Lai Q."/>
            <person name="Shao Z."/>
        </authorList>
    </citation>
    <scope>NUCLEOTIDE SEQUENCE [LARGE SCALE GENOMIC DNA]</scope>
    <source>
        <strain evidence="2 3">W11-5</strain>
    </source>
</reference>
<evidence type="ECO:0000256" key="1">
    <source>
        <dbReference type="SAM" id="SignalP"/>
    </source>
</evidence>
<sequence>MSGMNLCKTAFCAAGAFFMGLLAACGDLEDEPSTETPLSASGRPFQFVPPQERLESNAVPLRVYPTGGKLWLVYRQEEISLLYSSEDDGHTQQLSGLPAVRTIKHVRFGPEGKNGLVFDGEANVYRTMDGGENWSRQHIFPSQDDVWLTMAQMSGDLGHGALIADCRFYVTKDGAHTWQEIRIGTQANSYDYCVKDVMFSEDMVPLWAKVWRSGLTKGDELLQHDGQGWLFRCFQVGLPLLRARTECSEITLPEEVVEYFGDKDSVSLPFQDLSAALMAGQSSFPLDDAWLASPGLVHSEKDDGRIWFFGGVVTAYTDDNGMQWRVTRYAVEPWLSPGVEINGRHIGKMPIQSNILIKGSDRTGWETIDTDVGEILDIVPASAGVLLAAGEGVYLSDDDGATWKRLPSLQGTRFFKTASRNLWLAGAESAYFSSDGGTSWVTAQVPELYRGLECADICLGADWDGNLIRVWPENGKLTVAQTLVWPDADPVGWGDVWMSAAHATIVFLAEDTLRMKLSFDGGESWETHDTKGRSEDYWEHVHESPDANLLLISRENKVVFVGRKGGAGEASTPTDEYIDDVCWLNEGLVLLYIYRLDQAEHHVIYSDDYGESWHHAAVPAEACRNGKPTAVFKL</sequence>
<gene>
    <name evidence="2" type="ORF">S7S_00975</name>
</gene>
<keyword evidence="1" id="KW-0732">Signal</keyword>
<evidence type="ECO:0000313" key="3">
    <source>
        <dbReference type="Proteomes" id="UP000006764"/>
    </source>
</evidence>
<dbReference type="KEGG" id="apac:S7S_00975"/>
<protein>
    <recommendedName>
        <fullName evidence="4">Photosynthesis system II assembly factor Ycf48/Hcf136-like domain-containing protein</fullName>
    </recommendedName>
</protein>
<dbReference type="STRING" id="391936.S7S_00975"/>
<dbReference type="SUPFAM" id="SSF110296">
    <property type="entry name" value="Oligoxyloglucan reducing end-specific cellobiohydrolase"/>
    <property type="match status" value="2"/>
</dbReference>
<evidence type="ECO:0008006" key="4">
    <source>
        <dbReference type="Google" id="ProtNLM"/>
    </source>
</evidence>
<dbReference type="Proteomes" id="UP000006764">
    <property type="component" value="Chromosome"/>
</dbReference>
<evidence type="ECO:0000313" key="2">
    <source>
        <dbReference type="EMBL" id="AJD46619.1"/>
    </source>
</evidence>
<dbReference type="EMBL" id="CP004387">
    <property type="protein sequence ID" value="AJD46619.1"/>
    <property type="molecule type" value="Genomic_DNA"/>
</dbReference>
<feature type="chain" id="PRO_5002111844" description="Photosynthesis system II assembly factor Ycf48/Hcf136-like domain-containing protein" evidence="1">
    <location>
        <begin position="24"/>
        <end position="634"/>
    </location>
</feature>
<name>A0A0B4XF21_9GAMM</name>
<accession>A0A0B4XF21</accession>
<organism evidence="2 3">
    <name type="scientific">Isoalcanivorax pacificus W11-5</name>
    <dbReference type="NCBI Taxonomy" id="391936"/>
    <lineage>
        <taxon>Bacteria</taxon>
        <taxon>Pseudomonadati</taxon>
        <taxon>Pseudomonadota</taxon>
        <taxon>Gammaproteobacteria</taxon>
        <taxon>Oceanospirillales</taxon>
        <taxon>Alcanivoracaceae</taxon>
        <taxon>Isoalcanivorax</taxon>
    </lineage>
</organism>
<dbReference type="RefSeq" id="WP_041025840.1">
    <property type="nucleotide sequence ID" value="NZ_CP004387.1"/>
</dbReference>
<dbReference type="Gene3D" id="2.130.10.10">
    <property type="entry name" value="YVTN repeat-like/Quinoprotein amine dehydrogenase"/>
    <property type="match status" value="2"/>
</dbReference>
<feature type="signal peptide" evidence="1">
    <location>
        <begin position="1"/>
        <end position="23"/>
    </location>
</feature>
<dbReference type="AlphaFoldDB" id="A0A0B4XF21"/>